<dbReference type="SMART" id="SM00463">
    <property type="entry name" value="SMR"/>
    <property type="match status" value="1"/>
</dbReference>
<dbReference type="GO" id="GO:0004519">
    <property type="term" value="F:endonuclease activity"/>
    <property type="evidence" value="ECO:0007669"/>
    <property type="project" value="UniProtKB-KW"/>
</dbReference>
<evidence type="ECO:0000256" key="1">
    <source>
        <dbReference type="SAM" id="MobiDB-lite"/>
    </source>
</evidence>
<dbReference type="EMBL" id="JACHXA010000001">
    <property type="protein sequence ID" value="MBB3064051.1"/>
    <property type="molecule type" value="Genomic_DNA"/>
</dbReference>
<feature type="region of interest" description="Disordered" evidence="1">
    <location>
        <begin position="25"/>
        <end position="84"/>
    </location>
</feature>
<dbReference type="Pfam" id="PF01713">
    <property type="entry name" value="Smr"/>
    <property type="match status" value="1"/>
</dbReference>
<dbReference type="PANTHER" id="PTHR35562">
    <property type="entry name" value="DNA ENDONUCLEASE SMRA-RELATED"/>
    <property type="match status" value="1"/>
</dbReference>
<dbReference type="PROSITE" id="PS50828">
    <property type="entry name" value="SMR"/>
    <property type="match status" value="1"/>
</dbReference>
<protein>
    <submittedName>
        <fullName evidence="3">DNA-nicking Smr family endonuclease</fullName>
    </submittedName>
</protein>
<dbReference type="InterPro" id="IPR002625">
    <property type="entry name" value="Smr_dom"/>
</dbReference>
<proteinExistence type="predicted"/>
<keyword evidence="4" id="KW-1185">Reference proteome</keyword>
<gene>
    <name evidence="3" type="ORF">FHR98_000316</name>
</gene>
<evidence type="ECO:0000313" key="4">
    <source>
        <dbReference type="Proteomes" id="UP000581135"/>
    </source>
</evidence>
<dbReference type="InterPro" id="IPR036063">
    <property type="entry name" value="Smr_dom_sf"/>
</dbReference>
<evidence type="ECO:0000313" key="3">
    <source>
        <dbReference type="EMBL" id="MBB3064051.1"/>
    </source>
</evidence>
<dbReference type="AlphaFoldDB" id="A0A839SMK1"/>
<organism evidence="3 4">
    <name type="scientific">Limibacillus halophilus</name>
    <dbReference type="NCBI Taxonomy" id="1579333"/>
    <lineage>
        <taxon>Bacteria</taxon>
        <taxon>Pseudomonadati</taxon>
        <taxon>Pseudomonadota</taxon>
        <taxon>Alphaproteobacteria</taxon>
        <taxon>Rhodospirillales</taxon>
        <taxon>Rhodovibrionaceae</taxon>
        <taxon>Limibacillus</taxon>
    </lineage>
</organism>
<feature type="domain" description="Smr" evidence="2">
    <location>
        <begin position="108"/>
        <end position="191"/>
    </location>
</feature>
<feature type="compositionally biased region" description="Low complexity" evidence="1">
    <location>
        <begin position="38"/>
        <end position="50"/>
    </location>
</feature>
<dbReference type="Gene3D" id="3.30.1370.110">
    <property type="match status" value="1"/>
</dbReference>
<dbReference type="RefSeq" id="WP_183414869.1">
    <property type="nucleotide sequence ID" value="NZ_JACHXA010000001.1"/>
</dbReference>
<keyword evidence="3" id="KW-0378">Hydrolase</keyword>
<comment type="caution">
    <text evidence="3">The sequence shown here is derived from an EMBL/GenBank/DDBJ whole genome shotgun (WGS) entry which is preliminary data.</text>
</comment>
<sequence length="195" mass="21381">MARGPRLSPEDEILWFRVAETVAPLKSKRKKPVLQSDETASATEAAPAKKPAGKAKVAKSREPLRPASPSAALRHKTPPQLEPGRLVDIDRRNAERLRRGQLELEAKLDLHGHRQFEAEDALARFLAASQAAGKRCVLVITGKGRLGSEDGILRQRLGDWLNAEPNRGRVVAFARAQPKHGGGGAFYILLKRLRG</sequence>
<evidence type="ECO:0000259" key="2">
    <source>
        <dbReference type="PROSITE" id="PS50828"/>
    </source>
</evidence>
<accession>A0A839SMK1</accession>
<keyword evidence="3" id="KW-0540">Nuclease</keyword>
<dbReference type="Proteomes" id="UP000581135">
    <property type="component" value="Unassembled WGS sequence"/>
</dbReference>
<dbReference type="SUPFAM" id="SSF160443">
    <property type="entry name" value="SMR domain-like"/>
    <property type="match status" value="1"/>
</dbReference>
<keyword evidence="3" id="KW-0255">Endonuclease</keyword>
<dbReference type="PANTHER" id="PTHR35562:SF2">
    <property type="entry name" value="DNA ENDONUCLEASE SMRA-RELATED"/>
    <property type="match status" value="1"/>
</dbReference>
<name>A0A839SMK1_9PROT</name>
<reference evidence="3 4" key="1">
    <citation type="submission" date="2020-08" db="EMBL/GenBank/DDBJ databases">
        <title>Genomic Encyclopedia of Type Strains, Phase III (KMG-III): the genomes of soil and plant-associated and newly described type strains.</title>
        <authorList>
            <person name="Whitman W."/>
        </authorList>
    </citation>
    <scope>NUCLEOTIDE SEQUENCE [LARGE SCALE GENOMIC DNA]</scope>
    <source>
        <strain evidence="3 4">CECT 8803</strain>
    </source>
</reference>